<gene>
    <name evidence="1" type="ORF">Y3_037</name>
</gene>
<dbReference type="EMBL" id="KY984068">
    <property type="protein sequence ID" value="ARW58677.1"/>
    <property type="molecule type" value="Genomic_DNA"/>
</dbReference>
<organism evidence="1 2">
    <name type="scientific">Erwinia phage vB_EamM_Y3</name>
    <dbReference type="NCBI Taxonomy" id="1983553"/>
    <lineage>
        <taxon>Viruses</taxon>
        <taxon>Duplodnaviria</taxon>
        <taxon>Heunggongvirae</taxon>
        <taxon>Uroviricota</taxon>
        <taxon>Caudoviricetes</taxon>
        <taxon>Sasquatchvirus</taxon>
        <taxon>Sasquatchvirus Y3</taxon>
    </lineage>
</organism>
<keyword evidence="2" id="KW-1185">Reference proteome</keyword>
<protein>
    <submittedName>
        <fullName evidence="1">Uncharacterized protein</fullName>
    </submittedName>
</protein>
<dbReference type="Proteomes" id="UP000240568">
    <property type="component" value="Segment"/>
</dbReference>
<sequence length="159" mass="17310">MDTSFDKSIADALAKALGVPAHMLDATADQDAIAHYQAQDKHTKRKVVCGLALLQLQIPDDMRFDLLNNHLEETEQLIKSSFEELTASLVNVLAQDQDSAKSSQLNGVRLAMLMNILGFDNDTLKGVLLSPMATQAAAIASTGLNDIGLKIQQLYDEKK</sequence>
<evidence type="ECO:0000313" key="1">
    <source>
        <dbReference type="EMBL" id="ARW58677.1"/>
    </source>
</evidence>
<accession>A0A2H4IAU2</accession>
<name>A0A2H4IAU2_9CAUD</name>
<evidence type="ECO:0000313" key="2">
    <source>
        <dbReference type="Proteomes" id="UP000240568"/>
    </source>
</evidence>
<proteinExistence type="predicted"/>
<reference evidence="1 2" key="1">
    <citation type="submission" date="2017-04" db="EMBL/GenBank/DDBJ databases">
        <authorList>
            <person name="Afonso C.L."/>
            <person name="Miller P.J."/>
            <person name="Scott M.A."/>
            <person name="Spackman E."/>
            <person name="Goraichik I."/>
            <person name="Dimitrov K.M."/>
            <person name="Suarez D.L."/>
            <person name="Swayne D.E."/>
        </authorList>
    </citation>
    <scope>NUCLEOTIDE SEQUENCE [LARGE SCALE GENOMIC DNA]</scope>
</reference>